<evidence type="ECO:0000313" key="3">
    <source>
        <dbReference type="Proteomes" id="UP000286598"/>
    </source>
</evidence>
<feature type="transmembrane region" description="Helical" evidence="1">
    <location>
        <begin position="179"/>
        <end position="199"/>
    </location>
</feature>
<feature type="transmembrane region" description="Helical" evidence="1">
    <location>
        <begin position="109"/>
        <end position="131"/>
    </location>
</feature>
<comment type="caution">
    <text evidence="2">The sequence shown here is derived from an EMBL/GenBank/DDBJ whole genome shotgun (WGS) entry which is preliminary data.</text>
</comment>
<proteinExistence type="predicted"/>
<name>A0A415GHD2_9BACT</name>
<keyword evidence="1" id="KW-0472">Membrane</keyword>
<dbReference type="Proteomes" id="UP000286598">
    <property type="component" value="Unassembled WGS sequence"/>
</dbReference>
<protein>
    <submittedName>
        <fullName evidence="2">Uncharacterized protein</fullName>
    </submittedName>
</protein>
<organism evidence="2 3">
    <name type="scientific">Leyella stercorea</name>
    <dbReference type="NCBI Taxonomy" id="363265"/>
    <lineage>
        <taxon>Bacteria</taxon>
        <taxon>Pseudomonadati</taxon>
        <taxon>Bacteroidota</taxon>
        <taxon>Bacteroidia</taxon>
        <taxon>Bacteroidales</taxon>
        <taxon>Prevotellaceae</taxon>
        <taxon>Leyella</taxon>
    </lineage>
</organism>
<keyword evidence="3" id="KW-1185">Reference proteome</keyword>
<evidence type="ECO:0000256" key="1">
    <source>
        <dbReference type="SAM" id="Phobius"/>
    </source>
</evidence>
<reference evidence="2 3" key="1">
    <citation type="submission" date="2018-08" db="EMBL/GenBank/DDBJ databases">
        <title>A genome reference for cultivated species of the human gut microbiota.</title>
        <authorList>
            <person name="Zou Y."/>
            <person name="Xue W."/>
            <person name="Luo G."/>
        </authorList>
    </citation>
    <scope>NUCLEOTIDE SEQUENCE [LARGE SCALE GENOMIC DNA]</scope>
    <source>
        <strain evidence="2 3">AF42-9</strain>
    </source>
</reference>
<feature type="transmembrane region" description="Helical" evidence="1">
    <location>
        <begin position="143"/>
        <end position="167"/>
    </location>
</feature>
<feature type="transmembrane region" description="Helical" evidence="1">
    <location>
        <begin position="44"/>
        <end position="64"/>
    </location>
</feature>
<evidence type="ECO:0000313" key="2">
    <source>
        <dbReference type="EMBL" id="RHK48542.1"/>
    </source>
</evidence>
<sequence length="221" mass="24262">MENQHKKSNQLSLLNIIVIVCYLCLLVGTPISVLNFWTNGENEVLNQLWVIPACTPLLLAAIWWLSREAFATSATYLRRCFACMTLAYVITFITRIVPTDYTEVSVQTMIAIIAYGISGIIAFVASIMISVRLIRHYTGSKHTLGIVIIAGLVTNILCSLVQGIYPIVAEADVQTVKTIHSVCTVISTAIFAVTVYYLHDIVKETEAAKLSTGTEETGETA</sequence>
<feature type="transmembrane region" description="Helical" evidence="1">
    <location>
        <begin position="12"/>
        <end position="38"/>
    </location>
</feature>
<accession>A0A415GHD2</accession>
<keyword evidence="1" id="KW-1133">Transmembrane helix</keyword>
<dbReference type="EMBL" id="QRNO01000060">
    <property type="protein sequence ID" value="RHK48542.1"/>
    <property type="molecule type" value="Genomic_DNA"/>
</dbReference>
<dbReference type="AlphaFoldDB" id="A0A415GHD2"/>
<dbReference type="RefSeq" id="WP_118355797.1">
    <property type="nucleotide sequence ID" value="NZ_CATYDQ010000041.1"/>
</dbReference>
<keyword evidence="1" id="KW-0812">Transmembrane</keyword>
<feature type="transmembrane region" description="Helical" evidence="1">
    <location>
        <begin position="76"/>
        <end position="97"/>
    </location>
</feature>
<gene>
    <name evidence="2" type="ORF">DW060_10375</name>
</gene>